<feature type="region of interest" description="Disordered" evidence="6">
    <location>
        <begin position="1"/>
        <end position="22"/>
    </location>
</feature>
<evidence type="ECO:0000256" key="2">
    <source>
        <dbReference type="ARBA" id="ARBA00022801"/>
    </source>
</evidence>
<dbReference type="GO" id="GO:0046872">
    <property type="term" value="F:metal ion binding"/>
    <property type="evidence" value="ECO:0007669"/>
    <property type="project" value="UniProtKB-KW"/>
</dbReference>
<dbReference type="PANTHER" id="PTHR22748:SF4">
    <property type="entry name" value="DNA-(APURINIC OR APYRIMIDINIC SITE) ENDONUCLEASE 2"/>
    <property type="match status" value="1"/>
</dbReference>
<dbReference type="Proteomes" id="UP000243579">
    <property type="component" value="Unassembled WGS sequence"/>
</dbReference>
<dbReference type="InterPro" id="IPR036691">
    <property type="entry name" value="Endo/exonu/phosph_ase_sf"/>
</dbReference>
<evidence type="ECO:0000256" key="3">
    <source>
        <dbReference type="ARBA" id="ARBA00022842"/>
    </source>
</evidence>
<evidence type="ECO:0000256" key="1">
    <source>
        <dbReference type="ARBA" id="ARBA00022723"/>
    </source>
</evidence>
<evidence type="ECO:0000313" key="7">
    <source>
        <dbReference type="EMBL" id="OQR86561.1"/>
    </source>
</evidence>
<keyword evidence="4" id="KW-0464">Manganese</keyword>
<feature type="region of interest" description="Disordered" evidence="6">
    <location>
        <begin position="232"/>
        <end position="270"/>
    </location>
</feature>
<dbReference type="EMBL" id="JNBR01001497">
    <property type="protein sequence ID" value="OQR86561.1"/>
    <property type="molecule type" value="Genomic_DNA"/>
</dbReference>
<comment type="caution">
    <text evidence="7">The sequence shown here is derived from an EMBL/GenBank/DDBJ whole genome shotgun (WGS) entry which is preliminary data.</text>
</comment>
<dbReference type="GO" id="GO:0006284">
    <property type="term" value="P:base-excision repair"/>
    <property type="evidence" value="ECO:0007669"/>
    <property type="project" value="TreeGrafter"/>
</dbReference>
<feature type="site" description="Interaction with DNA substrate" evidence="5">
    <location>
        <position position="691"/>
    </location>
</feature>
<feature type="binding site" evidence="4">
    <location>
        <position position="690"/>
    </location>
    <ligand>
        <name>Mg(2+)</name>
        <dbReference type="ChEBI" id="CHEBI:18420"/>
        <label>1</label>
    </ligand>
</feature>
<dbReference type="GO" id="GO:0008311">
    <property type="term" value="F:double-stranded DNA 3'-5' DNA exonuclease activity"/>
    <property type="evidence" value="ECO:0007669"/>
    <property type="project" value="TreeGrafter"/>
</dbReference>
<dbReference type="PANTHER" id="PTHR22748">
    <property type="entry name" value="AP ENDONUCLEASE"/>
    <property type="match status" value="1"/>
</dbReference>
<feature type="site" description="Important for catalytic activity" evidence="5">
    <location>
        <position position="664"/>
    </location>
</feature>
<dbReference type="GO" id="GO:0005634">
    <property type="term" value="C:nucleus"/>
    <property type="evidence" value="ECO:0007669"/>
    <property type="project" value="TreeGrafter"/>
</dbReference>
<feature type="compositionally biased region" description="Low complexity" evidence="6">
    <location>
        <begin position="146"/>
        <end position="157"/>
    </location>
</feature>
<proteinExistence type="predicted"/>
<protein>
    <recommendedName>
        <fullName evidence="9">Endonuclease/exonuclease/phosphatase domain-containing protein</fullName>
    </recommendedName>
</protein>
<dbReference type="GO" id="GO:0008081">
    <property type="term" value="F:phosphoric diester hydrolase activity"/>
    <property type="evidence" value="ECO:0007669"/>
    <property type="project" value="TreeGrafter"/>
</dbReference>
<dbReference type="OrthoDB" id="121889at2759"/>
<dbReference type="SUPFAM" id="SSF56219">
    <property type="entry name" value="DNase I-like"/>
    <property type="match status" value="1"/>
</dbReference>
<keyword evidence="1 4" id="KW-0479">Metal-binding</keyword>
<comment type="cofactor">
    <cofactor evidence="4">
        <name>Mg(2+)</name>
        <dbReference type="ChEBI" id="CHEBI:18420"/>
    </cofactor>
    <cofactor evidence="4">
        <name>Mn(2+)</name>
        <dbReference type="ChEBI" id="CHEBI:29035"/>
    </cofactor>
    <text evidence="4">Probably binds two magnesium or manganese ions per subunit.</text>
</comment>
<evidence type="ECO:0000256" key="6">
    <source>
        <dbReference type="SAM" id="MobiDB-lite"/>
    </source>
</evidence>
<accession>A0A1V9YLH2</accession>
<keyword evidence="8" id="KW-1185">Reference proteome</keyword>
<evidence type="ECO:0000256" key="5">
    <source>
        <dbReference type="PIRSR" id="PIRSR604808-3"/>
    </source>
</evidence>
<dbReference type="GO" id="GO:0003906">
    <property type="term" value="F:DNA-(apurinic or apyrimidinic site) endonuclease activity"/>
    <property type="evidence" value="ECO:0007669"/>
    <property type="project" value="TreeGrafter"/>
</dbReference>
<dbReference type="Gene3D" id="3.60.10.10">
    <property type="entry name" value="Endonuclease/exonuclease/phosphatase"/>
    <property type="match status" value="1"/>
</dbReference>
<evidence type="ECO:0008006" key="9">
    <source>
        <dbReference type="Google" id="ProtNLM"/>
    </source>
</evidence>
<feature type="binding site" evidence="4">
    <location>
        <position position="691"/>
    </location>
    <ligand>
        <name>Mg(2+)</name>
        <dbReference type="ChEBI" id="CHEBI:18420"/>
        <label>1</label>
    </ligand>
</feature>
<keyword evidence="2" id="KW-0378">Hydrolase</keyword>
<keyword evidence="3 4" id="KW-0460">Magnesium</keyword>
<feature type="compositionally biased region" description="Basic and acidic residues" evidence="6">
    <location>
        <begin position="251"/>
        <end position="270"/>
    </location>
</feature>
<evidence type="ECO:0000313" key="8">
    <source>
        <dbReference type="Proteomes" id="UP000243579"/>
    </source>
</evidence>
<evidence type="ECO:0000256" key="4">
    <source>
        <dbReference type="PIRSR" id="PIRSR604808-2"/>
    </source>
</evidence>
<name>A0A1V9YLH2_ACHHY</name>
<dbReference type="InterPro" id="IPR004808">
    <property type="entry name" value="AP_endonuc_1"/>
</dbReference>
<organism evidence="7 8">
    <name type="scientific">Achlya hypogyna</name>
    <name type="common">Oomycete</name>
    <name type="synonym">Protoachlya hypogyna</name>
    <dbReference type="NCBI Taxonomy" id="1202772"/>
    <lineage>
        <taxon>Eukaryota</taxon>
        <taxon>Sar</taxon>
        <taxon>Stramenopiles</taxon>
        <taxon>Oomycota</taxon>
        <taxon>Saprolegniomycetes</taxon>
        <taxon>Saprolegniales</taxon>
        <taxon>Achlyaceae</taxon>
        <taxon>Achlya</taxon>
    </lineage>
</organism>
<sequence length="830" mass="91923">MAMGRKRTAPPGQGADLKVPHGTSLNSFRSAGVHPVSDETLDSFELLAQEFARHPEAIDAYVDAILIRDADPVYKHRIELGHYYRSLSEDVLRYRFSKYNADPATPPPTDQAPTEAPIVADDASTAPSSGLQLSPVEQPPAVDLNPAAQPASPVVAPTSPPPAQRPPTNTQTPAPPSALVYFIEDSPDVFYTPAMDDIPTANSFSILCDDEDETEKTEDAEMLEDRAATPRTIRIGHRGSQSTPKRRPNRKHGDPKHLEKLAQRPTKRTVEDVAARVQGAPTPVTILEQMIAEPVATFAMLSQNPDAAHMAVHAHVLWREISKTTAGPMRLAALSRMVNSAPTPNKDAVSVVRALVPDEAQRMLLTDTAAFDLFVLMYIPDLYFNDDFFAAWTGAPPRRTRLHNDWADESLIQLIQLEPFRNALNGREIAPYFMRVIQQFHETVASRNAQVSSSSDGLQAPRPLTLKVTSLNVNGVNDRSKLQHILCTFALQSAVTFLQETKFNNAHVSATARHKWAKLVLGTGVWFESPPCYAASNNQHSCRGVVTMVHPDAPISDLVHIHDHAAPPLDNRYVLARGTYHGKTVYLHNVYAPSAPEERAAFFAAFPTGFEPGAAHILSAGTLTSPCLAQPMVWLHALRLVDVYRQDNPTTISYTSPNLVNRLDYIFVSEELYAVAPIKSTHIHADTGSDHSACSFELSTHVKQRTGPWRTPRWLTRLPEAAAIVHERLDEFFDNVSIGPAVASSYDSMIHDMRTQLRQLHRDRVDADTAPRHALELELKVALEDLSRHPCRAIISAILDIKRRLTEYHNQVREHKADAAVQRHLVEAAR</sequence>
<reference evidence="7 8" key="1">
    <citation type="journal article" date="2014" name="Genome Biol. Evol.">
        <title>The secreted proteins of Achlya hypogyna and Thraustotheca clavata identify the ancestral oomycete secretome and reveal gene acquisitions by horizontal gene transfer.</title>
        <authorList>
            <person name="Misner I."/>
            <person name="Blouin N."/>
            <person name="Leonard G."/>
            <person name="Richards T.A."/>
            <person name="Lane C.E."/>
        </authorList>
    </citation>
    <scope>NUCLEOTIDE SEQUENCE [LARGE SCALE GENOMIC DNA]</scope>
    <source>
        <strain evidence="7 8">ATCC 48635</strain>
    </source>
</reference>
<dbReference type="AlphaFoldDB" id="A0A1V9YLH2"/>
<gene>
    <name evidence="7" type="ORF">ACHHYP_10412</name>
</gene>
<feature type="region of interest" description="Disordered" evidence="6">
    <location>
        <begin position="121"/>
        <end position="176"/>
    </location>
</feature>